<dbReference type="InterPro" id="IPR004150">
    <property type="entry name" value="NAD_DNA_ligase_OB"/>
</dbReference>
<dbReference type="SMART" id="SM00532">
    <property type="entry name" value="LIGANc"/>
    <property type="match status" value="1"/>
</dbReference>
<dbReference type="KEGG" id="ppoo:LW347_21390"/>
<comment type="function">
    <text evidence="7">Catalyzes the formation of phosphodiester linkages between 5'-phosphoryl and 3'-hydroxyl groups in double-stranded DNA using NAD as a coenzyme and as the energy source for the reaction.</text>
</comment>
<dbReference type="GO" id="GO:0006281">
    <property type="term" value="P:DNA repair"/>
    <property type="evidence" value="ECO:0007669"/>
    <property type="project" value="UniProtKB-KW"/>
</dbReference>
<dbReference type="AlphaFoldDB" id="A0AAE9T005"/>
<dbReference type="InterPro" id="IPR012340">
    <property type="entry name" value="NA-bd_OB-fold"/>
</dbReference>
<dbReference type="Gene3D" id="1.10.150.20">
    <property type="entry name" value="5' to 3' exonuclease, C-terminal subdomain"/>
    <property type="match status" value="1"/>
</dbReference>
<dbReference type="RefSeq" id="WP_258883579.1">
    <property type="nucleotide sequence ID" value="NZ_CP090065.1"/>
</dbReference>
<evidence type="ECO:0000256" key="5">
    <source>
        <dbReference type="ARBA" id="ARBA00023204"/>
    </source>
</evidence>
<dbReference type="Gene3D" id="2.40.50.140">
    <property type="entry name" value="Nucleic acid-binding proteins"/>
    <property type="match status" value="1"/>
</dbReference>
<gene>
    <name evidence="7 10" type="primary">ligB</name>
    <name evidence="10" type="ORF">LW347_21390</name>
</gene>
<dbReference type="EMBL" id="CP090065">
    <property type="protein sequence ID" value="UVO08346.1"/>
    <property type="molecule type" value="Genomic_DNA"/>
</dbReference>
<keyword evidence="2 7" id="KW-0235">DNA replication</keyword>
<dbReference type="SUPFAM" id="SSF56091">
    <property type="entry name" value="DNA ligase/mRNA capping enzyme, catalytic domain"/>
    <property type="match status" value="1"/>
</dbReference>
<dbReference type="InterPro" id="IPR050326">
    <property type="entry name" value="NAD_dep_DNA_ligaseB"/>
</dbReference>
<keyword evidence="5 7" id="KW-0234">DNA repair</keyword>
<evidence type="ECO:0000313" key="11">
    <source>
        <dbReference type="Proteomes" id="UP001059272"/>
    </source>
</evidence>
<comment type="catalytic activity">
    <reaction evidence="6 7">
        <text>NAD(+) + (deoxyribonucleotide)n-3'-hydroxyl + 5'-phospho-(deoxyribonucleotide)m = (deoxyribonucleotide)n+m + AMP + beta-nicotinamide D-nucleotide.</text>
        <dbReference type="EC" id="6.5.1.2"/>
    </reaction>
</comment>
<dbReference type="Proteomes" id="UP001059272">
    <property type="component" value="Chromosome"/>
</dbReference>
<name>A0AAE9T005_9GAMM</name>
<dbReference type="NCBIfam" id="NF005987">
    <property type="entry name" value="PRK08097.1"/>
    <property type="match status" value="1"/>
</dbReference>
<dbReference type="InterPro" id="IPR013840">
    <property type="entry name" value="DNAligase_N"/>
</dbReference>
<protein>
    <recommendedName>
        <fullName evidence="7">DNA ligase B</fullName>
        <ecNumber evidence="7">6.5.1.2</ecNumber>
    </recommendedName>
    <alternativeName>
        <fullName evidence="7">Polydeoxyribonucleotide synthase [NAD(+)] B</fullName>
    </alternativeName>
</protein>
<organism evidence="10 11">
    <name type="scientific">Pectobacterium polonicum</name>
    <dbReference type="NCBI Taxonomy" id="2485124"/>
    <lineage>
        <taxon>Bacteria</taxon>
        <taxon>Pseudomonadati</taxon>
        <taxon>Pseudomonadota</taxon>
        <taxon>Gammaproteobacteria</taxon>
        <taxon>Enterobacterales</taxon>
        <taxon>Pectobacteriaceae</taxon>
        <taxon>Pectobacterium</taxon>
    </lineage>
</organism>
<keyword evidence="3 7" id="KW-0227">DNA damage</keyword>
<dbReference type="Gene3D" id="1.10.287.610">
    <property type="entry name" value="Helix hairpin bin"/>
    <property type="match status" value="1"/>
</dbReference>
<dbReference type="InterPro" id="IPR020923">
    <property type="entry name" value="DNA_ligase_B"/>
</dbReference>
<sequence length="583" mass="65930">MWLRICTFLIISVVGGISGFSAAAEACPAWDNTRSNKEITALRQQLARWDDVYYIEGKSPVADDVYDQLREQLNQWVGCFQPQNAISARLPDNGKQRHPVAHTGLKKLSDREQLVYWIAQRKDLWVQPKVDGVAVTLVYQHGKLVSAVSRGNGLQGEDWTEKVRLIPGIPHLLTEAPSSLVLQGELFLKMTDHRQRTQGGVNARSVVAGEMRRHQPSPVLSQIGLFVWEWPDGPKTMPERLKKLQEMGFAMVAEYTHAIGSFADAEKWRHYWYSNPLPFVTDGVVIRQTKEPQGRYWRNTSADWAIAWKYPPVHQVAEVTDVAFSVGRTGKIAVVLKLNPLKLDDKLVSRVNVGSLSRWKQWDVLPGDRVSVSLAGQGIPRLDNVVWRGTERPAITPPSEHDFHAFSCFRYSAVCQQQFLARLVWLSGEHGLNLAGMSDGMWLRLMQHNLLGDVLAWLSLTETQLSAVNGIGVKRARDIYTSLQSARQEPLSRWLLALGIPVPRSAMSALDHVDWLALQQRTIQQWRHFSGIGERRAEEIMAFLNHPIVVEFIARLRREGIYTPNNSSCRKAAREGVPMSLLR</sequence>
<accession>A0AAE9T005</accession>
<evidence type="ECO:0000256" key="1">
    <source>
        <dbReference type="ARBA" id="ARBA00022598"/>
    </source>
</evidence>
<evidence type="ECO:0000256" key="4">
    <source>
        <dbReference type="ARBA" id="ARBA00023027"/>
    </source>
</evidence>
<dbReference type="Pfam" id="PF03120">
    <property type="entry name" value="OB_DNA_ligase"/>
    <property type="match status" value="1"/>
</dbReference>
<keyword evidence="8" id="KW-0732">Signal</keyword>
<evidence type="ECO:0000259" key="9">
    <source>
        <dbReference type="SMART" id="SM00532"/>
    </source>
</evidence>
<dbReference type="Pfam" id="PF01653">
    <property type="entry name" value="DNA_ligase_aden"/>
    <property type="match status" value="1"/>
</dbReference>
<reference evidence="10" key="1">
    <citation type="submission" date="2021-12" db="EMBL/GenBank/DDBJ databases">
        <title>Genome sequence of novel Pectobacterium sp. causing blackleg.</title>
        <authorList>
            <person name="Wang J."/>
        </authorList>
    </citation>
    <scope>NUCLEOTIDE SEQUENCE</scope>
    <source>
        <strain evidence="10">BY21311</strain>
    </source>
</reference>
<dbReference type="EC" id="6.5.1.2" evidence="7"/>
<dbReference type="InterPro" id="IPR018239">
    <property type="entry name" value="DNA_ligase_AS"/>
</dbReference>
<feature type="domain" description="NAD-dependent DNA ligase N-terminal" evidence="9">
    <location>
        <begin position="34"/>
        <end position="431"/>
    </location>
</feature>
<evidence type="ECO:0000256" key="6">
    <source>
        <dbReference type="ARBA" id="ARBA00034005"/>
    </source>
</evidence>
<dbReference type="SUPFAM" id="SSF50249">
    <property type="entry name" value="Nucleic acid-binding proteins"/>
    <property type="match status" value="1"/>
</dbReference>
<feature type="chain" id="PRO_5041916774" description="DNA ligase B" evidence="8">
    <location>
        <begin position="27"/>
        <end position="583"/>
    </location>
</feature>
<comment type="similarity">
    <text evidence="7">Belongs to the NAD-dependent DNA ligase family. LigB subfamily.</text>
</comment>
<dbReference type="PANTHER" id="PTHR47810:SF1">
    <property type="entry name" value="DNA LIGASE B"/>
    <property type="match status" value="1"/>
</dbReference>
<dbReference type="Gene3D" id="3.30.470.30">
    <property type="entry name" value="DNA ligase/mRNA capping enzyme"/>
    <property type="match status" value="1"/>
</dbReference>
<evidence type="ECO:0000256" key="3">
    <source>
        <dbReference type="ARBA" id="ARBA00022763"/>
    </source>
</evidence>
<evidence type="ECO:0000256" key="7">
    <source>
        <dbReference type="HAMAP-Rule" id="MF_01587"/>
    </source>
</evidence>
<proteinExistence type="inferred from homology"/>
<dbReference type="PANTHER" id="PTHR47810">
    <property type="entry name" value="DNA LIGASE"/>
    <property type="match status" value="1"/>
</dbReference>
<dbReference type="InterPro" id="IPR010994">
    <property type="entry name" value="RuvA_2-like"/>
</dbReference>
<dbReference type="GO" id="GO:0006260">
    <property type="term" value="P:DNA replication"/>
    <property type="evidence" value="ECO:0007669"/>
    <property type="project" value="UniProtKB-KW"/>
</dbReference>
<dbReference type="SUPFAM" id="SSF47781">
    <property type="entry name" value="RuvA domain 2-like"/>
    <property type="match status" value="1"/>
</dbReference>
<dbReference type="HAMAP" id="MF_01587">
    <property type="entry name" value="DNA_ligase_B"/>
    <property type="match status" value="1"/>
</dbReference>
<keyword evidence="1 7" id="KW-0436">Ligase</keyword>
<dbReference type="PIRSF" id="PIRSF001604">
    <property type="entry name" value="LigA"/>
    <property type="match status" value="1"/>
</dbReference>
<evidence type="ECO:0000256" key="2">
    <source>
        <dbReference type="ARBA" id="ARBA00022705"/>
    </source>
</evidence>
<feature type="active site" description="N6-AMP-lysine intermediate" evidence="7">
    <location>
        <position position="129"/>
    </location>
</feature>
<dbReference type="PROSITE" id="PS01055">
    <property type="entry name" value="DNA_LIGASE_N1"/>
    <property type="match status" value="1"/>
</dbReference>
<evidence type="ECO:0000256" key="8">
    <source>
        <dbReference type="SAM" id="SignalP"/>
    </source>
</evidence>
<dbReference type="GO" id="GO:0003911">
    <property type="term" value="F:DNA ligase (NAD+) activity"/>
    <property type="evidence" value="ECO:0007669"/>
    <property type="project" value="UniProtKB-UniRule"/>
</dbReference>
<feature type="signal peptide" evidence="8">
    <location>
        <begin position="1"/>
        <end position="26"/>
    </location>
</feature>
<dbReference type="InterPro" id="IPR013839">
    <property type="entry name" value="DNAligase_adenylation"/>
</dbReference>
<keyword evidence="4 7" id="KW-0520">NAD</keyword>
<dbReference type="InterPro" id="IPR001679">
    <property type="entry name" value="DNA_ligase"/>
</dbReference>
<evidence type="ECO:0000313" key="10">
    <source>
        <dbReference type="EMBL" id="UVO08346.1"/>
    </source>
</evidence>